<proteinExistence type="predicted"/>
<dbReference type="KEGG" id="pmm:PMM1959"/>
<dbReference type="HOGENOM" id="CLU_209821_0_0_3"/>
<dbReference type="Proteomes" id="UP000001026">
    <property type="component" value="Chromosome"/>
</dbReference>
<accession>A8WIH6</accession>
<reference evidence="1 2" key="1">
    <citation type="journal article" date="2003" name="Nature">
        <title>Genome divergence in two Prochlorococcus ecotypes reflects oceanic niche differentiation.</title>
        <authorList>
            <person name="Rocap G."/>
            <person name="Larimer F.W."/>
            <person name="Lamerdin J.E."/>
            <person name="Malfatti S."/>
            <person name="Chain P."/>
            <person name="Ahlgren N.A."/>
            <person name="Arellano A."/>
            <person name="Coleman M."/>
            <person name="Hauser L."/>
            <person name="Hess W.R."/>
            <person name="Johnson Z.I."/>
            <person name="Land M.L."/>
            <person name="Lindell D."/>
            <person name="Post A.F."/>
            <person name="Regala W."/>
            <person name="Shah M."/>
            <person name="Shaw S.L."/>
            <person name="Steglich C."/>
            <person name="Sullivan M.B."/>
            <person name="Ting C.S."/>
            <person name="Tolonen A."/>
            <person name="Webb E.A."/>
            <person name="Zinser E.R."/>
            <person name="Chisholm S.W."/>
        </authorList>
    </citation>
    <scope>NUCLEOTIDE SEQUENCE [LARGE SCALE GENOMIC DNA]</scope>
    <source>
        <strain evidence="2">CCMP1986 / NIES-2087 / MED4</strain>
    </source>
</reference>
<sequence length="59" mass="6826">MANPNQKTILIEEISKDIIKICKKFQADSGSSDSEVKTLLKEIARLWEIEEKNKFGFRL</sequence>
<dbReference type="EMBL" id="BX548174">
    <property type="protein sequence ID" value="CAP16464.1"/>
    <property type="molecule type" value="Genomic_DNA"/>
</dbReference>
<organism evidence="1 2">
    <name type="scientific">Prochlorococcus marinus subsp. pastoris (strain CCMP1986 / NIES-2087 / MED4)</name>
    <dbReference type="NCBI Taxonomy" id="59919"/>
    <lineage>
        <taxon>Bacteria</taxon>
        <taxon>Bacillati</taxon>
        <taxon>Cyanobacteriota</taxon>
        <taxon>Cyanophyceae</taxon>
        <taxon>Synechococcales</taxon>
        <taxon>Prochlorococcaceae</taxon>
        <taxon>Prochlorococcus</taxon>
    </lineage>
</organism>
<gene>
    <name evidence="1" type="ordered locus">PMM1959</name>
</gene>
<dbReference type="AlphaFoldDB" id="A8WIH6"/>
<dbReference type="RefSeq" id="WP_036930572.1">
    <property type="nucleotide sequence ID" value="NC_005072.1"/>
</dbReference>
<dbReference type="STRING" id="59919.PMM1959"/>
<protein>
    <submittedName>
        <fullName evidence="1">Uncharacterized protein</fullName>
    </submittedName>
</protein>
<name>A8WIH6_PROMP</name>
<evidence type="ECO:0000313" key="2">
    <source>
        <dbReference type="Proteomes" id="UP000001026"/>
    </source>
</evidence>
<evidence type="ECO:0000313" key="1">
    <source>
        <dbReference type="EMBL" id="CAP16464.1"/>
    </source>
</evidence>
<dbReference type="OrthoDB" id="541574at2"/>